<keyword evidence="1" id="KW-0808">Transferase</keyword>
<feature type="domain" description="Enhanced intracellular survival protein" evidence="3">
    <location>
        <begin position="325"/>
        <end position="403"/>
    </location>
</feature>
<comment type="caution">
    <text evidence="5">The sequence shown here is derived from an EMBL/GenBank/DDBJ whole genome shotgun (WGS) entry which is preliminary data.</text>
</comment>
<evidence type="ECO:0000313" key="5">
    <source>
        <dbReference type="EMBL" id="MBW0132406.1"/>
    </source>
</evidence>
<keyword evidence="1" id="KW-0012">Acyltransferase</keyword>
<dbReference type="NCBIfam" id="NF002367">
    <property type="entry name" value="PRK01346.1-4"/>
    <property type="match status" value="1"/>
</dbReference>
<dbReference type="Pfam" id="PF13527">
    <property type="entry name" value="Acetyltransf_9"/>
    <property type="match status" value="1"/>
</dbReference>
<feature type="active site" description="Proton donor" evidence="1">
    <location>
        <position position="154"/>
    </location>
</feature>
<dbReference type="EMBL" id="JADQDF010000001">
    <property type="protein sequence ID" value="MBW0132406.1"/>
    <property type="molecule type" value="Genomic_DNA"/>
</dbReference>
<evidence type="ECO:0000256" key="1">
    <source>
        <dbReference type="HAMAP-Rule" id="MF_01812"/>
    </source>
</evidence>
<evidence type="ECO:0000256" key="2">
    <source>
        <dbReference type="SAM" id="MobiDB-lite"/>
    </source>
</evidence>
<dbReference type="PANTHER" id="PTHR37817">
    <property type="entry name" value="N-ACETYLTRANSFERASE EIS"/>
    <property type="match status" value="1"/>
</dbReference>
<evidence type="ECO:0000313" key="6">
    <source>
        <dbReference type="Proteomes" id="UP000694300"/>
    </source>
</evidence>
<dbReference type="PANTHER" id="PTHR37817:SF1">
    <property type="entry name" value="N-ACETYLTRANSFERASE EIS"/>
    <property type="match status" value="1"/>
</dbReference>
<dbReference type="InterPro" id="IPR041380">
    <property type="entry name" value="Acetyltransf_17"/>
</dbReference>
<evidence type="ECO:0000259" key="4">
    <source>
        <dbReference type="Pfam" id="PF17668"/>
    </source>
</evidence>
<dbReference type="InterPro" id="IPR025559">
    <property type="entry name" value="Eis_dom"/>
</dbReference>
<organism evidence="5 6">
    <name type="scientific">Pseudonocardia oceani</name>
    <dbReference type="NCBI Taxonomy" id="2792013"/>
    <lineage>
        <taxon>Bacteria</taxon>
        <taxon>Bacillati</taxon>
        <taxon>Actinomycetota</taxon>
        <taxon>Actinomycetes</taxon>
        <taxon>Pseudonocardiales</taxon>
        <taxon>Pseudonocardiaceae</taxon>
        <taxon>Pseudonocardia</taxon>
    </lineage>
</organism>
<dbReference type="RefSeq" id="WP_218596389.1">
    <property type="nucleotide sequence ID" value="NZ_JADQDF010000001.1"/>
</dbReference>
<gene>
    <name evidence="5" type="ORF">I4I82_32700</name>
</gene>
<keyword evidence="6" id="KW-1185">Reference proteome</keyword>
<reference evidence="5 6" key="1">
    <citation type="submission" date="2020-11" db="EMBL/GenBank/DDBJ databases">
        <title>Pseudonocardia abyssalis sp. nov. and Pseudonocardia oceani sp. nov., description and phylogenomic analysis of two novel actinomycetes isolated from the deep Southern Ocean.</title>
        <authorList>
            <person name="Parra J."/>
        </authorList>
    </citation>
    <scope>NUCLEOTIDE SEQUENCE [LARGE SCALE GENOMIC DNA]</scope>
    <source>
        <strain evidence="6">KRD185</strain>
    </source>
</reference>
<dbReference type="Pfam" id="PF17668">
    <property type="entry name" value="Acetyltransf_17"/>
    <property type="match status" value="1"/>
</dbReference>
<dbReference type="Proteomes" id="UP000694300">
    <property type="component" value="Unassembled WGS sequence"/>
</dbReference>
<accession>A0ABS6UJK2</accession>
<dbReference type="Pfam" id="PF13530">
    <property type="entry name" value="SCP2_2"/>
    <property type="match status" value="1"/>
</dbReference>
<evidence type="ECO:0000259" key="3">
    <source>
        <dbReference type="Pfam" id="PF13530"/>
    </source>
</evidence>
<dbReference type="HAMAP" id="MF_01812">
    <property type="entry name" value="Eis"/>
    <property type="match status" value="1"/>
</dbReference>
<feature type="binding site" evidence="1">
    <location>
        <begin position="121"/>
        <end position="126"/>
    </location>
    <ligand>
        <name>acetyl-CoA</name>
        <dbReference type="ChEBI" id="CHEBI:57288"/>
    </ligand>
</feature>
<feature type="region of interest" description="Disordered" evidence="2">
    <location>
        <begin position="1"/>
        <end position="20"/>
    </location>
</feature>
<dbReference type="InterPro" id="IPR022902">
    <property type="entry name" value="NAcTrfase_Eis"/>
</dbReference>
<feature type="binding site" evidence="1">
    <location>
        <begin position="149"/>
        <end position="150"/>
    </location>
    <ligand>
        <name>acetyl-CoA</name>
        <dbReference type="ChEBI" id="CHEBI:57288"/>
    </ligand>
</feature>
<feature type="domain" description="Eis-like acetyltransferase" evidence="4">
    <location>
        <begin position="212"/>
        <end position="312"/>
    </location>
</feature>
<feature type="active site" description="Proton acceptor; via carboxylate" evidence="1">
    <location>
        <position position="437"/>
    </location>
</feature>
<protein>
    <submittedName>
        <fullName evidence="5">GNAT family N-acetyltransferase</fullName>
    </submittedName>
</protein>
<comment type="similarity">
    <text evidence="1">Belongs to the acetyltransferase Eis family.</text>
</comment>
<comment type="subunit">
    <text evidence="1">Homohexamer; trimer of dimers.</text>
</comment>
<proteinExistence type="inferred from homology"/>
<feature type="binding site" evidence="1">
    <location>
        <begin position="113"/>
        <end position="115"/>
    </location>
    <ligand>
        <name>acetyl-CoA</name>
        <dbReference type="ChEBI" id="CHEBI:57288"/>
    </ligand>
</feature>
<name>A0ABS6UJK2_9PSEU</name>
<dbReference type="InterPro" id="IPR051554">
    <property type="entry name" value="Acetyltransferase_Eis"/>
</dbReference>
<sequence length="437" mass="46212">MTPTPTPTPTPAPARTALPPGVTLSRATAEDVPAMAVADGRAFGFHYEDQDVADLRPVVDPERFVLARDGSAQEVAAQAGDPAAGIVGIAGSFDFAVTLPGGGPLPAAGVTWVSVAVTHRRRGILRAMLDDLHRGYAAAGTPLAVLNASEGGIYGRFGYGVATTDRAVEVDRRRAVLRPGVPDPGGVRYAGVEEAGRHAPEVHRRWCAVQPGAVSRSDDWWSYALLDRPHQRRGASARFHLLHDDGYAAYRMDQGTCRVVDFFAATEQAHLALWRVLLALDLVTTVAVDALPADDPLPWLLTDPRAVSTTGLSDALWARVLDPAAVLGARRYAVDVDAVLQVHDPDGYADGRFRLRGGPDGAECTRTDDTPDLHLDVPALGALAFGGTRLRTLVRAGRAEVAGRAELPTPAGAGAPVEGALDVALRPEREPCAGTRF</sequence>
<feature type="compositionally biased region" description="Pro residues" evidence="2">
    <location>
        <begin position="1"/>
        <end position="12"/>
    </location>
</feature>